<keyword evidence="1" id="KW-1133">Transmembrane helix</keyword>
<protein>
    <submittedName>
        <fullName evidence="2">Short chain fatty acid transporter</fullName>
    </submittedName>
</protein>
<feature type="transmembrane region" description="Helical" evidence="1">
    <location>
        <begin position="20"/>
        <end position="38"/>
    </location>
</feature>
<keyword evidence="1" id="KW-0472">Membrane</keyword>
<keyword evidence="1" id="KW-0812">Transmembrane</keyword>
<evidence type="ECO:0000313" key="2">
    <source>
        <dbReference type="EMBL" id="SPX41995.1"/>
    </source>
</evidence>
<proteinExistence type="predicted"/>
<gene>
    <name evidence="2" type="primary">atoE_4</name>
    <name evidence="2" type="ORF">NCTC11872_01621</name>
</gene>
<dbReference type="InterPro" id="IPR006160">
    <property type="entry name" value="SCFA_transpt_AtoE"/>
</dbReference>
<dbReference type="AlphaFoldDB" id="A0A2X1PYB2"/>
<sequence length="40" mass="4655">MISRVSRFMTTFVSKYLPDPLIFAVLLTFCHIHLCLGINR</sequence>
<accession>A0A2X1PYB2</accession>
<evidence type="ECO:0000313" key="3">
    <source>
        <dbReference type="Proteomes" id="UP000249936"/>
    </source>
</evidence>
<evidence type="ECO:0000256" key="1">
    <source>
        <dbReference type="SAM" id="Phobius"/>
    </source>
</evidence>
<dbReference type="EMBL" id="UASK01000006">
    <property type="protein sequence ID" value="SPX41995.1"/>
    <property type="molecule type" value="Genomic_DNA"/>
</dbReference>
<reference evidence="2 3" key="1">
    <citation type="submission" date="2018-06" db="EMBL/GenBank/DDBJ databases">
        <authorList>
            <consortium name="Pathogen Informatics"/>
            <person name="Doyle S."/>
        </authorList>
    </citation>
    <scope>NUCLEOTIDE SEQUENCE [LARGE SCALE GENOMIC DNA]</scope>
    <source>
        <strain evidence="2 3">NCTC11872</strain>
    </source>
</reference>
<dbReference type="Proteomes" id="UP000249936">
    <property type="component" value="Unassembled WGS sequence"/>
</dbReference>
<name>A0A2X1PYB2_HAEIF</name>
<dbReference type="Pfam" id="PF02667">
    <property type="entry name" value="SCFA_trans"/>
    <property type="match status" value="1"/>
</dbReference>
<organism evidence="2 3">
    <name type="scientific">Haemophilus influenzae</name>
    <dbReference type="NCBI Taxonomy" id="727"/>
    <lineage>
        <taxon>Bacteria</taxon>
        <taxon>Pseudomonadati</taxon>
        <taxon>Pseudomonadota</taxon>
        <taxon>Gammaproteobacteria</taxon>
        <taxon>Pasteurellales</taxon>
        <taxon>Pasteurellaceae</taxon>
        <taxon>Haemophilus</taxon>
    </lineage>
</organism>